<dbReference type="Proteomes" id="UP000030854">
    <property type="component" value="Unassembled WGS sequence"/>
</dbReference>
<reference evidence="6 7" key="1">
    <citation type="journal article" date="2014" name="BMC Genomics">
        <title>Adaptive genomic structural variation in the grape powdery mildew pathogen, Erysiphe necator.</title>
        <authorList>
            <person name="Jones L."/>
            <person name="Riaz S."/>
            <person name="Morales-Cruz A."/>
            <person name="Amrine K.C."/>
            <person name="McGuire B."/>
            <person name="Gubler W.D."/>
            <person name="Walker M.A."/>
            <person name="Cantu D."/>
        </authorList>
    </citation>
    <scope>NUCLEOTIDE SEQUENCE [LARGE SCALE GENOMIC DNA]</scope>
    <source>
        <strain evidence="7">c</strain>
    </source>
</reference>
<evidence type="ECO:0000256" key="3">
    <source>
        <dbReference type="ARBA" id="ARBA00068021"/>
    </source>
</evidence>
<dbReference type="InterPro" id="IPR035269">
    <property type="entry name" value="PSMD9"/>
</dbReference>
<dbReference type="InterPro" id="IPR040815">
    <property type="entry name" value="Nas2_N"/>
</dbReference>
<sequence length="236" mass="26174">MENLHAVTIPSDPTSAGKYKTGVITEDLTFSQLQAKKDNLESEIRALGGVLDSHNVDMKTPLLTLDGYPRADLDVALIRTTRARINYLVNDLKDLMNIIEKRIHDHFAQIAKDGISEEPSLIREKPEPCLASKQIPYPQESLPPFAKVNSVVENSPAASAGLQIGDLIKSFSYVNITNHDGLKRLSECVQGNKDKDIILTVLRPLDSLRRKELTLTLRPTQNWGGKGLIGCHILPY</sequence>
<comment type="caution">
    <text evidence="6">The sequence shown here is derived from an EMBL/GenBank/DDBJ whole genome shotgun (WGS) entry which is preliminary data.</text>
</comment>
<keyword evidence="7" id="KW-1185">Reference proteome</keyword>
<gene>
    <name evidence="6" type="ORF">EV44_g0908</name>
</gene>
<dbReference type="SUPFAM" id="SSF50156">
    <property type="entry name" value="PDZ domain-like"/>
    <property type="match status" value="1"/>
</dbReference>
<feature type="domain" description="PDZ" evidence="4">
    <location>
        <begin position="148"/>
        <end position="203"/>
    </location>
</feature>
<dbReference type="Pfam" id="PF17820">
    <property type="entry name" value="PDZ_6"/>
    <property type="match status" value="1"/>
</dbReference>
<dbReference type="EMBL" id="JNVN01001550">
    <property type="protein sequence ID" value="KHJ33240.1"/>
    <property type="molecule type" value="Genomic_DNA"/>
</dbReference>
<evidence type="ECO:0000313" key="7">
    <source>
        <dbReference type="Proteomes" id="UP000030854"/>
    </source>
</evidence>
<name>A0A0B1P7D1_UNCNE</name>
<evidence type="ECO:0000313" key="6">
    <source>
        <dbReference type="EMBL" id="KHJ33240.1"/>
    </source>
</evidence>
<dbReference type="HOGENOM" id="CLU_073146_0_0_1"/>
<evidence type="ECO:0000259" key="4">
    <source>
        <dbReference type="Pfam" id="PF17820"/>
    </source>
</evidence>
<dbReference type="Gene3D" id="2.30.42.10">
    <property type="match status" value="1"/>
</dbReference>
<evidence type="ECO:0000259" key="5">
    <source>
        <dbReference type="Pfam" id="PF18265"/>
    </source>
</evidence>
<dbReference type="GO" id="GO:0000502">
    <property type="term" value="C:proteasome complex"/>
    <property type="evidence" value="ECO:0007669"/>
    <property type="project" value="UniProtKB-KW"/>
</dbReference>
<evidence type="ECO:0000256" key="1">
    <source>
        <dbReference type="ARBA" id="ARBA00005256"/>
    </source>
</evidence>
<dbReference type="FunFam" id="2.30.42.10:FF:000107">
    <property type="entry name" value="26S proteasome non-ATPase regulatory subunit 9"/>
    <property type="match status" value="1"/>
</dbReference>
<dbReference type="InterPro" id="IPR036034">
    <property type="entry name" value="PDZ_sf"/>
</dbReference>
<accession>A0A0B1P7D1</accession>
<dbReference type="PANTHER" id="PTHR12651">
    <property type="entry name" value="26S PROTEASOME NON-ATPASE REGULATORY SUBUNIT 9"/>
    <property type="match status" value="1"/>
</dbReference>
<dbReference type="GO" id="GO:0005634">
    <property type="term" value="C:nucleus"/>
    <property type="evidence" value="ECO:0007669"/>
    <property type="project" value="TreeGrafter"/>
</dbReference>
<organism evidence="6 7">
    <name type="scientific">Uncinula necator</name>
    <name type="common">Grape powdery mildew</name>
    <dbReference type="NCBI Taxonomy" id="52586"/>
    <lineage>
        <taxon>Eukaryota</taxon>
        <taxon>Fungi</taxon>
        <taxon>Dikarya</taxon>
        <taxon>Ascomycota</taxon>
        <taxon>Pezizomycotina</taxon>
        <taxon>Leotiomycetes</taxon>
        <taxon>Erysiphales</taxon>
        <taxon>Erysiphaceae</taxon>
        <taxon>Erysiphe</taxon>
    </lineage>
</organism>
<evidence type="ECO:0000256" key="2">
    <source>
        <dbReference type="ARBA" id="ARBA00023186"/>
    </source>
</evidence>
<dbReference type="InterPro" id="IPR041489">
    <property type="entry name" value="PDZ_6"/>
</dbReference>
<dbReference type="PANTHER" id="PTHR12651:SF1">
    <property type="entry name" value="26S PROTEASOME NON-ATPASE REGULATORY SUBUNIT 9"/>
    <property type="match status" value="1"/>
</dbReference>
<dbReference type="GO" id="GO:0005737">
    <property type="term" value="C:cytoplasm"/>
    <property type="evidence" value="ECO:0007669"/>
    <property type="project" value="TreeGrafter"/>
</dbReference>
<proteinExistence type="inferred from homology"/>
<dbReference type="Gene3D" id="6.10.140.1710">
    <property type="match status" value="1"/>
</dbReference>
<dbReference type="STRING" id="52586.A0A0B1P7D1"/>
<dbReference type="OMA" id="DWGGRGM"/>
<feature type="domain" description="Nas2 N-terminal" evidence="5">
    <location>
        <begin position="31"/>
        <end position="108"/>
    </location>
</feature>
<keyword evidence="2" id="KW-0143">Chaperone</keyword>
<dbReference type="Pfam" id="PF18265">
    <property type="entry name" value="Nas2_N"/>
    <property type="match status" value="1"/>
</dbReference>
<dbReference type="GO" id="GO:0070682">
    <property type="term" value="P:proteasome regulatory particle assembly"/>
    <property type="evidence" value="ECO:0007669"/>
    <property type="project" value="InterPro"/>
</dbReference>
<dbReference type="AlphaFoldDB" id="A0A0B1P7D1"/>
<protein>
    <recommendedName>
        <fullName evidence="3">Probable 26S proteasome regulatory subunit p27</fullName>
    </recommendedName>
</protein>
<comment type="similarity">
    <text evidence="1">Belongs to the proteasome subunit p27 family.</text>
</comment>
<keyword evidence="6" id="KW-0647">Proteasome</keyword>